<sequence>MNTNLAIQQQYVRTQLRRITIAVIALCAVWLIFSIRPVHAAQAGDTVTYNNNIIATYTNSNTVTYHPSEDSNQNYKWLNYLLSKSGKLTINIPSGSDFHINGPLIPTSNKTINATGSTITMKPNTYVMMTNPTKAIKNLTIKGGTWRSPDDGGRKGSMFQFAFASNITLDGIDVNANFSGHSIEIIACSNVTIKNCTVRAIGSNPKNCKEEQIQIDVSTKATAPKVAAYGAKYVKGQTCKNIKIINNTVYGARAIGVNYHASCPSKYHKNIVIKNNVLHSTTSEAIQFFNVINGTISGNKIRTDATRKTDNASYTIAVHIQNNGKAPAAMKSSVITVKNNLIYGNRNGIYVKGYSTSGRFGKVKVTKNTVYCKKGKANCIDQTRGSCRSFKVTANKKHKWTKSTDIQVNLA</sequence>
<dbReference type="STRING" id="1732.SAMN02910417_02545"/>
<dbReference type="InterPro" id="IPR012334">
    <property type="entry name" value="Pectin_lyas_fold"/>
</dbReference>
<dbReference type="EMBL" id="FMXR01000023">
    <property type="protein sequence ID" value="SDB34479.1"/>
    <property type="molecule type" value="Genomic_DNA"/>
</dbReference>
<feature type="signal peptide" evidence="1">
    <location>
        <begin position="1"/>
        <end position="40"/>
    </location>
</feature>
<organism evidence="2 3">
    <name type="scientific">Eubacterium oxidoreducens</name>
    <dbReference type="NCBI Taxonomy" id="1732"/>
    <lineage>
        <taxon>Bacteria</taxon>
        <taxon>Bacillati</taxon>
        <taxon>Bacillota</taxon>
        <taxon>Clostridia</taxon>
        <taxon>Eubacteriales</taxon>
        <taxon>Eubacteriaceae</taxon>
        <taxon>Eubacterium</taxon>
    </lineage>
</organism>
<keyword evidence="1" id="KW-0732">Signal</keyword>
<dbReference type="SMART" id="SM00710">
    <property type="entry name" value="PbH1"/>
    <property type="match status" value="6"/>
</dbReference>
<dbReference type="Gene3D" id="2.160.20.10">
    <property type="entry name" value="Single-stranded right-handed beta-helix, Pectin lyase-like"/>
    <property type="match status" value="1"/>
</dbReference>
<name>A0A1G6CNL7_EUBOX</name>
<dbReference type="RefSeq" id="WP_090174730.1">
    <property type="nucleotide sequence ID" value="NZ_FMXR01000023.1"/>
</dbReference>
<evidence type="ECO:0000313" key="3">
    <source>
        <dbReference type="Proteomes" id="UP000199228"/>
    </source>
</evidence>
<protein>
    <recommendedName>
        <fullName evidence="4">Right handed beta helix region</fullName>
    </recommendedName>
</protein>
<gene>
    <name evidence="2" type="ORF">SAMN02910417_02545</name>
</gene>
<proteinExistence type="predicted"/>
<dbReference type="Proteomes" id="UP000199228">
    <property type="component" value="Unassembled WGS sequence"/>
</dbReference>
<feature type="chain" id="PRO_5011585507" description="Right handed beta helix region" evidence="1">
    <location>
        <begin position="41"/>
        <end position="411"/>
    </location>
</feature>
<dbReference type="InterPro" id="IPR011050">
    <property type="entry name" value="Pectin_lyase_fold/virulence"/>
</dbReference>
<reference evidence="2 3" key="1">
    <citation type="submission" date="2016-10" db="EMBL/GenBank/DDBJ databases">
        <authorList>
            <person name="de Groot N.N."/>
        </authorList>
    </citation>
    <scope>NUCLEOTIDE SEQUENCE [LARGE SCALE GENOMIC DNA]</scope>
    <source>
        <strain evidence="2 3">DSM 3217</strain>
    </source>
</reference>
<keyword evidence="3" id="KW-1185">Reference proteome</keyword>
<evidence type="ECO:0000313" key="2">
    <source>
        <dbReference type="EMBL" id="SDB34479.1"/>
    </source>
</evidence>
<dbReference type="AlphaFoldDB" id="A0A1G6CNL7"/>
<dbReference type="InterPro" id="IPR006626">
    <property type="entry name" value="PbH1"/>
</dbReference>
<evidence type="ECO:0008006" key="4">
    <source>
        <dbReference type="Google" id="ProtNLM"/>
    </source>
</evidence>
<accession>A0A1G6CNL7</accession>
<dbReference type="SUPFAM" id="SSF51126">
    <property type="entry name" value="Pectin lyase-like"/>
    <property type="match status" value="1"/>
</dbReference>
<evidence type="ECO:0000256" key="1">
    <source>
        <dbReference type="SAM" id="SignalP"/>
    </source>
</evidence>